<keyword evidence="1 6" id="KW-0479">Metal-binding</keyword>
<dbReference type="Pfam" id="PF25512">
    <property type="entry name" value="zf-CCCH_AtC3H23"/>
    <property type="match status" value="1"/>
</dbReference>
<evidence type="ECO:0000256" key="3">
    <source>
        <dbReference type="ARBA" id="ARBA00022771"/>
    </source>
</evidence>
<dbReference type="EMBL" id="KZ451969">
    <property type="protein sequence ID" value="PKA57215.1"/>
    <property type="molecule type" value="Genomic_DNA"/>
</dbReference>
<dbReference type="InterPro" id="IPR000571">
    <property type="entry name" value="Znf_CCCH"/>
</dbReference>
<evidence type="ECO:0000256" key="4">
    <source>
        <dbReference type="ARBA" id="ARBA00022833"/>
    </source>
</evidence>
<feature type="domain" description="C3H1-type" evidence="8">
    <location>
        <begin position="107"/>
        <end position="134"/>
    </location>
</feature>
<dbReference type="Pfam" id="PF00642">
    <property type="entry name" value="zf-CCCH"/>
    <property type="match status" value="1"/>
</dbReference>
<keyword evidence="10" id="KW-1185">Reference proteome</keyword>
<evidence type="ECO:0000313" key="9">
    <source>
        <dbReference type="EMBL" id="PKA57215.1"/>
    </source>
</evidence>
<keyword evidence="5" id="KW-0238">DNA-binding</keyword>
<accession>A0A2I0ANX9</accession>
<evidence type="ECO:0000256" key="7">
    <source>
        <dbReference type="SAM" id="MobiDB-lite"/>
    </source>
</evidence>
<organism evidence="9 10">
    <name type="scientific">Apostasia shenzhenica</name>
    <dbReference type="NCBI Taxonomy" id="1088818"/>
    <lineage>
        <taxon>Eukaryota</taxon>
        <taxon>Viridiplantae</taxon>
        <taxon>Streptophyta</taxon>
        <taxon>Embryophyta</taxon>
        <taxon>Tracheophyta</taxon>
        <taxon>Spermatophyta</taxon>
        <taxon>Magnoliopsida</taxon>
        <taxon>Liliopsida</taxon>
        <taxon>Asparagales</taxon>
        <taxon>Orchidaceae</taxon>
        <taxon>Apostasioideae</taxon>
        <taxon>Apostasia</taxon>
    </lineage>
</organism>
<evidence type="ECO:0000256" key="5">
    <source>
        <dbReference type="ARBA" id="ARBA00023125"/>
    </source>
</evidence>
<dbReference type="InterPro" id="IPR057444">
    <property type="entry name" value="Znf-CCCH_AtC3H23-like"/>
</dbReference>
<dbReference type="SUPFAM" id="SSF90229">
    <property type="entry name" value="CCCH zinc finger"/>
    <property type="match status" value="1"/>
</dbReference>
<evidence type="ECO:0000256" key="1">
    <source>
        <dbReference type="ARBA" id="ARBA00022723"/>
    </source>
</evidence>
<dbReference type="PANTHER" id="PTHR14493:SF44">
    <property type="entry name" value="ZINC FINGER CCCH DOMAIN-CONTAINING PROTEIN 10"/>
    <property type="match status" value="1"/>
</dbReference>
<gene>
    <name evidence="9" type="ORF">AXF42_Ash002519</name>
</gene>
<dbReference type="Proteomes" id="UP000236161">
    <property type="component" value="Unassembled WGS sequence"/>
</dbReference>
<sequence>MGENARRRVLIPPWPILEESIGVTPTYSFALSSTEPSRLPGIFPASESDSDELDLADPPDAAYSSDEFRMYEFKVRRCSRGRSHDWTECPFAHPGEKARRRDPRRFNYSGSSCPDFRKGNCKKGDSCEYAHGVFESWLHPARYRTQPCKDGTACRRPVCFFAHTAEQLRVFSGNEQHQQQRSPRSAAGSPKVADSYDGSPLRRRASLEAYLSTKGLTSSSPTSTLAPAWDSPPVSPAARMMASMKVLHLRPTASPPPATSWGGGFGGCEFGCSRAALPAGITCLSATPLATAGVDGAERSRVTGGCKIYDSDFYSSLRESPEEMDAGVGFPAPDVGWVSELVK</sequence>
<dbReference type="InterPro" id="IPR045234">
    <property type="entry name" value="Unkempt-like"/>
</dbReference>
<dbReference type="GO" id="GO:0003677">
    <property type="term" value="F:DNA binding"/>
    <property type="evidence" value="ECO:0007669"/>
    <property type="project" value="UniProtKB-KW"/>
</dbReference>
<evidence type="ECO:0000256" key="2">
    <source>
        <dbReference type="ARBA" id="ARBA00022737"/>
    </source>
</evidence>
<feature type="compositionally biased region" description="Polar residues" evidence="7">
    <location>
        <begin position="173"/>
        <end position="183"/>
    </location>
</feature>
<dbReference type="PANTHER" id="PTHR14493">
    <property type="entry name" value="UNKEMPT FAMILY MEMBER"/>
    <property type="match status" value="1"/>
</dbReference>
<dbReference type="PROSITE" id="PS50103">
    <property type="entry name" value="ZF_C3H1"/>
    <property type="match status" value="1"/>
</dbReference>
<evidence type="ECO:0000313" key="10">
    <source>
        <dbReference type="Proteomes" id="UP000236161"/>
    </source>
</evidence>
<feature type="zinc finger region" description="C3H1-type" evidence="6">
    <location>
        <begin position="107"/>
        <end position="134"/>
    </location>
</feature>
<reference evidence="9 10" key="1">
    <citation type="journal article" date="2017" name="Nature">
        <title>The Apostasia genome and the evolution of orchids.</title>
        <authorList>
            <person name="Zhang G.Q."/>
            <person name="Liu K.W."/>
            <person name="Li Z."/>
            <person name="Lohaus R."/>
            <person name="Hsiao Y.Y."/>
            <person name="Niu S.C."/>
            <person name="Wang J.Y."/>
            <person name="Lin Y.C."/>
            <person name="Xu Q."/>
            <person name="Chen L.J."/>
            <person name="Yoshida K."/>
            <person name="Fujiwara S."/>
            <person name="Wang Z.W."/>
            <person name="Zhang Y.Q."/>
            <person name="Mitsuda N."/>
            <person name="Wang M."/>
            <person name="Liu G.H."/>
            <person name="Pecoraro L."/>
            <person name="Huang H.X."/>
            <person name="Xiao X.J."/>
            <person name="Lin M."/>
            <person name="Wu X.Y."/>
            <person name="Wu W.L."/>
            <person name="Chen Y.Y."/>
            <person name="Chang S.B."/>
            <person name="Sakamoto S."/>
            <person name="Ohme-Takagi M."/>
            <person name="Yagi M."/>
            <person name="Zeng S.J."/>
            <person name="Shen C.Y."/>
            <person name="Yeh C.M."/>
            <person name="Luo Y.B."/>
            <person name="Tsai W.C."/>
            <person name="Van de Peer Y."/>
            <person name="Liu Z.J."/>
        </authorList>
    </citation>
    <scope>NUCLEOTIDE SEQUENCE [LARGE SCALE GENOMIC DNA]</scope>
    <source>
        <strain evidence="10">cv. Shenzhen</strain>
        <tissue evidence="9">Stem</tissue>
    </source>
</reference>
<keyword evidence="3 6" id="KW-0863">Zinc-finger</keyword>
<dbReference type="GO" id="GO:0008270">
    <property type="term" value="F:zinc ion binding"/>
    <property type="evidence" value="ECO:0007669"/>
    <property type="project" value="UniProtKB-KW"/>
</dbReference>
<name>A0A2I0ANX9_9ASPA</name>
<evidence type="ECO:0000256" key="6">
    <source>
        <dbReference type="PROSITE-ProRule" id="PRU00723"/>
    </source>
</evidence>
<keyword evidence="4 6" id="KW-0862">Zinc</keyword>
<dbReference type="SMART" id="SM00356">
    <property type="entry name" value="ZnF_C3H1"/>
    <property type="match status" value="2"/>
</dbReference>
<dbReference type="FunFam" id="3.30.1370.210:FF:000009">
    <property type="entry name" value="Zinc finger CCCH domain-containing protein 66"/>
    <property type="match status" value="1"/>
</dbReference>
<dbReference type="InterPro" id="IPR036855">
    <property type="entry name" value="Znf_CCCH_sf"/>
</dbReference>
<dbReference type="Gene3D" id="3.30.1370.210">
    <property type="match status" value="1"/>
</dbReference>
<evidence type="ECO:0000259" key="8">
    <source>
        <dbReference type="PROSITE" id="PS50103"/>
    </source>
</evidence>
<dbReference type="OrthoDB" id="410307at2759"/>
<protein>
    <submittedName>
        <fullName evidence="9">Zinc finger CCCH domain-containing protein 2</fullName>
    </submittedName>
</protein>
<dbReference type="AlphaFoldDB" id="A0A2I0ANX9"/>
<feature type="region of interest" description="Disordered" evidence="7">
    <location>
        <begin position="173"/>
        <end position="198"/>
    </location>
</feature>
<proteinExistence type="predicted"/>
<keyword evidence="2" id="KW-0677">Repeat</keyword>